<dbReference type="SMART" id="SM00346">
    <property type="entry name" value="HTH_ICLR"/>
    <property type="match status" value="1"/>
</dbReference>
<dbReference type="GO" id="GO:0045892">
    <property type="term" value="P:negative regulation of DNA-templated transcription"/>
    <property type="evidence" value="ECO:0007669"/>
    <property type="project" value="TreeGrafter"/>
</dbReference>
<dbReference type="InterPro" id="IPR036390">
    <property type="entry name" value="WH_DNA-bd_sf"/>
</dbReference>
<evidence type="ECO:0000256" key="2">
    <source>
        <dbReference type="ARBA" id="ARBA00023125"/>
    </source>
</evidence>
<dbReference type="PROSITE" id="PS51077">
    <property type="entry name" value="HTH_ICLR"/>
    <property type="match status" value="1"/>
</dbReference>
<evidence type="ECO:0000313" key="6">
    <source>
        <dbReference type="EMBL" id="SHI20771.1"/>
    </source>
</evidence>
<evidence type="ECO:0000259" key="5">
    <source>
        <dbReference type="PROSITE" id="PS51078"/>
    </source>
</evidence>
<dbReference type="Gene3D" id="3.30.450.40">
    <property type="match status" value="1"/>
</dbReference>
<keyword evidence="2" id="KW-0238">DNA-binding</keyword>
<evidence type="ECO:0000256" key="1">
    <source>
        <dbReference type="ARBA" id="ARBA00023015"/>
    </source>
</evidence>
<dbReference type="InterPro" id="IPR029016">
    <property type="entry name" value="GAF-like_dom_sf"/>
</dbReference>
<dbReference type="InterPro" id="IPR036388">
    <property type="entry name" value="WH-like_DNA-bd_sf"/>
</dbReference>
<evidence type="ECO:0000259" key="4">
    <source>
        <dbReference type="PROSITE" id="PS51077"/>
    </source>
</evidence>
<keyword evidence="1" id="KW-0805">Transcription regulation</keyword>
<dbReference type="PANTHER" id="PTHR30136:SF23">
    <property type="entry name" value="DNA-BINDING TRANSCRIPTIONAL ACTIVATOR MHPR"/>
    <property type="match status" value="1"/>
</dbReference>
<keyword evidence="3" id="KW-0804">Transcription</keyword>
<dbReference type="Pfam" id="PF09339">
    <property type="entry name" value="HTH_IclR"/>
    <property type="match status" value="1"/>
</dbReference>
<gene>
    <name evidence="6" type="ORF">SAMN04488135_11344</name>
</gene>
<dbReference type="STRING" id="658167.SAMN04488135_11344"/>
<sequence length="251" mass="26973">MGSYEPVVALMRGLEILRCLNEEGAATVGQLHARTGFAKPTIVRILETLIHTGYVQALGAERRYAVTAGVLALSNGYDAQTRLLDVACPILDTYRQALGWPIELGVFDTDTMVILNTSREPGFLSINRRPGSRVPVLRTALGRAYLAALAPEVLEKVLSRLSAKPGADFDLARQAADVHAMLSATRRRGYSVADTETLSNGRALACAIRHNGLPVASVNIVVHVSAMSLSELEEKFGGPIQSIAQEIAKVL</sequence>
<dbReference type="Pfam" id="PF01614">
    <property type="entry name" value="IclR_C"/>
    <property type="match status" value="1"/>
</dbReference>
<dbReference type="SUPFAM" id="SSF55781">
    <property type="entry name" value="GAF domain-like"/>
    <property type="match status" value="1"/>
</dbReference>
<organism evidence="6 7">
    <name type="scientific">Pollutimonas bauzanensis</name>
    <dbReference type="NCBI Taxonomy" id="658167"/>
    <lineage>
        <taxon>Bacteria</taxon>
        <taxon>Pseudomonadati</taxon>
        <taxon>Pseudomonadota</taxon>
        <taxon>Betaproteobacteria</taxon>
        <taxon>Burkholderiales</taxon>
        <taxon>Alcaligenaceae</taxon>
        <taxon>Pollutimonas</taxon>
    </lineage>
</organism>
<dbReference type="PROSITE" id="PS51078">
    <property type="entry name" value="ICLR_ED"/>
    <property type="match status" value="1"/>
</dbReference>
<dbReference type="RefSeq" id="WP_073106754.1">
    <property type="nucleotide sequence ID" value="NZ_FQXE01000013.1"/>
</dbReference>
<evidence type="ECO:0000256" key="3">
    <source>
        <dbReference type="ARBA" id="ARBA00023163"/>
    </source>
</evidence>
<dbReference type="InterPro" id="IPR005471">
    <property type="entry name" value="Tscrpt_reg_IclR_N"/>
</dbReference>
<protein>
    <submittedName>
        <fullName evidence="6">Transcriptional regulator, IclR family</fullName>
    </submittedName>
</protein>
<dbReference type="Gene3D" id="1.10.10.10">
    <property type="entry name" value="Winged helix-like DNA-binding domain superfamily/Winged helix DNA-binding domain"/>
    <property type="match status" value="1"/>
</dbReference>
<reference evidence="6 7" key="1">
    <citation type="submission" date="2016-11" db="EMBL/GenBank/DDBJ databases">
        <authorList>
            <person name="Jaros S."/>
            <person name="Januszkiewicz K."/>
            <person name="Wedrychowicz H."/>
        </authorList>
    </citation>
    <scope>NUCLEOTIDE SEQUENCE [LARGE SCALE GENOMIC DNA]</scope>
    <source>
        <strain evidence="6 7">CGMCC 1.10190</strain>
    </source>
</reference>
<dbReference type="Proteomes" id="UP000184226">
    <property type="component" value="Unassembled WGS sequence"/>
</dbReference>
<dbReference type="SUPFAM" id="SSF46785">
    <property type="entry name" value="Winged helix' DNA-binding domain"/>
    <property type="match status" value="1"/>
</dbReference>
<feature type="domain" description="HTH iclR-type" evidence="4">
    <location>
        <begin position="7"/>
        <end position="68"/>
    </location>
</feature>
<keyword evidence="7" id="KW-1185">Reference proteome</keyword>
<proteinExistence type="predicted"/>
<dbReference type="GO" id="GO:0003677">
    <property type="term" value="F:DNA binding"/>
    <property type="evidence" value="ECO:0007669"/>
    <property type="project" value="UniProtKB-KW"/>
</dbReference>
<dbReference type="InterPro" id="IPR014757">
    <property type="entry name" value="Tscrpt_reg_IclR_C"/>
</dbReference>
<evidence type="ECO:0000313" key="7">
    <source>
        <dbReference type="Proteomes" id="UP000184226"/>
    </source>
</evidence>
<name>A0A1M5Z969_9BURK</name>
<dbReference type="AlphaFoldDB" id="A0A1M5Z969"/>
<dbReference type="EMBL" id="FQXE01000013">
    <property type="protein sequence ID" value="SHI20771.1"/>
    <property type="molecule type" value="Genomic_DNA"/>
</dbReference>
<accession>A0A1M5Z969</accession>
<dbReference type="InterPro" id="IPR050707">
    <property type="entry name" value="HTH_MetabolicPath_Reg"/>
</dbReference>
<dbReference type="PANTHER" id="PTHR30136">
    <property type="entry name" value="HELIX-TURN-HELIX TRANSCRIPTIONAL REGULATOR, ICLR FAMILY"/>
    <property type="match status" value="1"/>
</dbReference>
<dbReference type="GO" id="GO:0003700">
    <property type="term" value="F:DNA-binding transcription factor activity"/>
    <property type="evidence" value="ECO:0007669"/>
    <property type="project" value="TreeGrafter"/>
</dbReference>
<feature type="domain" description="IclR-ED" evidence="5">
    <location>
        <begin position="69"/>
        <end position="251"/>
    </location>
</feature>